<proteinExistence type="inferred from homology"/>
<dbReference type="GO" id="GO:0071203">
    <property type="term" value="C:WASH complex"/>
    <property type="evidence" value="ECO:0007669"/>
    <property type="project" value="InterPro"/>
</dbReference>
<dbReference type="GO" id="GO:0007032">
    <property type="term" value="P:endosome organization"/>
    <property type="evidence" value="ECO:0007669"/>
    <property type="project" value="TreeGrafter"/>
</dbReference>
<accession>X6MWW7</accession>
<evidence type="ECO:0000256" key="1">
    <source>
        <dbReference type="ARBA" id="ARBA00006224"/>
    </source>
</evidence>
<keyword evidence="2" id="KW-0812">Transmembrane</keyword>
<protein>
    <submittedName>
        <fullName evidence="3">Uncharacterized protein</fullName>
    </submittedName>
</protein>
<dbReference type="OrthoDB" id="565118at2759"/>
<evidence type="ECO:0000313" key="3">
    <source>
        <dbReference type="EMBL" id="ETO18136.1"/>
    </source>
</evidence>
<comment type="caution">
    <text evidence="3">The sequence shown here is derived from an EMBL/GenBank/DDBJ whole genome shotgun (WGS) entry which is preliminary data.</text>
</comment>
<reference evidence="3 4" key="1">
    <citation type="journal article" date="2013" name="Curr. Biol.">
        <title>The Genome of the Foraminiferan Reticulomyxa filosa.</title>
        <authorList>
            <person name="Glockner G."/>
            <person name="Hulsmann N."/>
            <person name="Schleicher M."/>
            <person name="Noegel A.A."/>
            <person name="Eichinger L."/>
            <person name="Gallinger C."/>
            <person name="Pawlowski J."/>
            <person name="Sierra R."/>
            <person name="Euteneuer U."/>
            <person name="Pillet L."/>
            <person name="Moustafa A."/>
            <person name="Platzer M."/>
            <person name="Groth M."/>
            <person name="Szafranski K."/>
            <person name="Schliwa M."/>
        </authorList>
    </citation>
    <scope>NUCLEOTIDE SEQUENCE [LARGE SCALE GENOMIC DNA]</scope>
</reference>
<dbReference type="Proteomes" id="UP000023152">
    <property type="component" value="Unassembled WGS sequence"/>
</dbReference>
<dbReference type="EMBL" id="ASPP01015441">
    <property type="protein sequence ID" value="ETO18136.1"/>
    <property type="molecule type" value="Genomic_DNA"/>
</dbReference>
<dbReference type="GO" id="GO:0051125">
    <property type="term" value="P:regulation of actin nucleation"/>
    <property type="evidence" value="ECO:0007669"/>
    <property type="project" value="TreeGrafter"/>
</dbReference>
<dbReference type="PANTHER" id="PTHR15691">
    <property type="entry name" value="WASH COMPLEX SUBUNIT 5"/>
    <property type="match status" value="1"/>
</dbReference>
<dbReference type="Pfam" id="PF10266">
    <property type="entry name" value="Strumpellin"/>
    <property type="match status" value="1"/>
</dbReference>
<dbReference type="GO" id="GO:0140285">
    <property type="term" value="P:endosome fission"/>
    <property type="evidence" value="ECO:0007669"/>
    <property type="project" value="TreeGrafter"/>
</dbReference>
<keyword evidence="4" id="KW-1185">Reference proteome</keyword>
<sequence length="339" mass="39893">MLQDLLKLLRFFFMHIYIYIYLYSFLKYMSIYFKKKDEKKKKDRWNQYKKECHTRMIELSEYFSGVKPLTRVEPNKKLQEWFGSLAEQIASLDVNGNSNVEGRKILKLVNALEDVQKFHQIDSSLQIKQFLSDTKSYLQKMVRTVNVRDEVLGTVTIVSDFSYAWEIINNYVGLMQKYIKKDPQIVLWLRATFLKMVSILDQPLVRIHQCNSEDLVSVSAYYSERLVAFVSGVLDIVPKTMFDKLAQIAVLRQTRLPNLELKFERKYLKDKALLEERHEFAETTHGISVFTEGILNMKTTLFGVIEVEPQQLLEDGIRKELVFRIANALNNTLKYPIQK</sequence>
<gene>
    <name evidence="3" type="ORF">RFI_19152</name>
</gene>
<feature type="non-terminal residue" evidence="3">
    <location>
        <position position="339"/>
    </location>
</feature>
<dbReference type="GO" id="GO:0005768">
    <property type="term" value="C:endosome"/>
    <property type="evidence" value="ECO:0007669"/>
    <property type="project" value="TreeGrafter"/>
</dbReference>
<keyword evidence="2" id="KW-1133">Transmembrane helix</keyword>
<comment type="similarity">
    <text evidence="1">Belongs to the strumpellin family.</text>
</comment>
<feature type="transmembrane region" description="Helical" evidence="2">
    <location>
        <begin position="12"/>
        <end position="33"/>
    </location>
</feature>
<dbReference type="GO" id="GO:0030041">
    <property type="term" value="P:actin filament polymerization"/>
    <property type="evidence" value="ECO:0007669"/>
    <property type="project" value="TreeGrafter"/>
</dbReference>
<evidence type="ECO:0000313" key="4">
    <source>
        <dbReference type="Proteomes" id="UP000023152"/>
    </source>
</evidence>
<dbReference type="AlphaFoldDB" id="X6MWW7"/>
<name>X6MWW7_RETFI</name>
<keyword evidence="2" id="KW-0472">Membrane</keyword>
<organism evidence="3 4">
    <name type="scientific">Reticulomyxa filosa</name>
    <dbReference type="NCBI Taxonomy" id="46433"/>
    <lineage>
        <taxon>Eukaryota</taxon>
        <taxon>Sar</taxon>
        <taxon>Rhizaria</taxon>
        <taxon>Retaria</taxon>
        <taxon>Foraminifera</taxon>
        <taxon>Monothalamids</taxon>
        <taxon>Reticulomyxidae</taxon>
        <taxon>Reticulomyxa</taxon>
    </lineage>
</organism>
<dbReference type="InterPro" id="IPR019393">
    <property type="entry name" value="WASH_strumpellin"/>
</dbReference>
<dbReference type="PANTHER" id="PTHR15691:SF6">
    <property type="entry name" value="WASH COMPLEX SUBUNIT 5"/>
    <property type="match status" value="1"/>
</dbReference>
<evidence type="ECO:0000256" key="2">
    <source>
        <dbReference type="SAM" id="Phobius"/>
    </source>
</evidence>